<evidence type="ECO:0000256" key="4">
    <source>
        <dbReference type="ARBA" id="ARBA00008391"/>
    </source>
</evidence>
<dbReference type="GO" id="GO:0004422">
    <property type="term" value="F:hypoxanthine phosphoribosyltransferase activity"/>
    <property type="evidence" value="ECO:0007669"/>
    <property type="project" value="InterPro"/>
</dbReference>
<dbReference type="PANTHER" id="PTHR43340:SF1">
    <property type="entry name" value="HYPOXANTHINE PHOSPHORIBOSYLTRANSFERASE"/>
    <property type="match status" value="1"/>
</dbReference>
<evidence type="ECO:0000256" key="6">
    <source>
        <dbReference type="ARBA" id="ARBA00022490"/>
    </source>
</evidence>
<keyword evidence="7 15" id="KW-0328">Glycosyltransferase</keyword>
<dbReference type="AlphaFoldDB" id="B5CUI8"/>
<comment type="cofactor">
    <cofactor evidence="1 15">
        <name>Mg(2+)</name>
        <dbReference type="ChEBI" id="CHEBI:18420"/>
    </cofactor>
</comment>
<evidence type="ECO:0000256" key="3">
    <source>
        <dbReference type="ARBA" id="ARBA00004669"/>
    </source>
</evidence>
<keyword evidence="6 15" id="KW-0963">Cytoplasm</keyword>
<keyword evidence="10 15" id="KW-0660">Purine salvage</keyword>
<dbReference type="CDD" id="cd06223">
    <property type="entry name" value="PRTases_typeI"/>
    <property type="match status" value="1"/>
</dbReference>
<evidence type="ECO:0000256" key="2">
    <source>
        <dbReference type="ARBA" id="ARBA00004496"/>
    </source>
</evidence>
<evidence type="ECO:0000256" key="13">
    <source>
        <dbReference type="ARBA" id="ARBA00048811"/>
    </source>
</evidence>
<gene>
    <name evidence="17" type="primary">hpt</name>
    <name evidence="17" type="ORF">BACPLE_00359</name>
</gene>
<dbReference type="HOGENOM" id="CLU_073615_0_2_10"/>
<dbReference type="EC" id="2.4.2.8" evidence="5 15"/>
<dbReference type="GO" id="GO:0032264">
    <property type="term" value="P:IMP salvage"/>
    <property type="evidence" value="ECO:0007669"/>
    <property type="project" value="UniProtKB-UniPathway"/>
</dbReference>
<dbReference type="InterPro" id="IPR029057">
    <property type="entry name" value="PRTase-like"/>
</dbReference>
<reference evidence="17 18" key="2">
    <citation type="submission" date="2008-08" db="EMBL/GenBank/DDBJ databases">
        <authorList>
            <person name="Fulton L."/>
            <person name="Clifton S."/>
            <person name="Fulton B."/>
            <person name="Xu J."/>
            <person name="Minx P."/>
            <person name="Pepin K.H."/>
            <person name="Johnson M."/>
            <person name="Thiruvilangam P."/>
            <person name="Bhonagiri V."/>
            <person name="Nash W.E."/>
            <person name="Mardis E.R."/>
            <person name="Wilson R.K."/>
        </authorList>
    </citation>
    <scope>NUCLEOTIDE SEQUENCE [LARGE SCALE GENOMIC DNA]</scope>
    <source>
        <strain evidence="18">DSM 17135 / JCM 12973 / M2</strain>
    </source>
</reference>
<dbReference type="eggNOG" id="COG0634">
    <property type="taxonomic scope" value="Bacteria"/>
</dbReference>
<evidence type="ECO:0000313" key="17">
    <source>
        <dbReference type="EMBL" id="EDY97163.1"/>
    </source>
</evidence>
<organism evidence="17 18">
    <name type="scientific">Phocaeicola plebeius (strain DSM 17135 / JCM 12973 / CCUG 54634 / M2)</name>
    <name type="common">Bacteroides plebeius</name>
    <dbReference type="NCBI Taxonomy" id="484018"/>
    <lineage>
        <taxon>Bacteria</taxon>
        <taxon>Pseudomonadati</taxon>
        <taxon>Bacteroidota</taxon>
        <taxon>Bacteroidia</taxon>
        <taxon>Bacteroidales</taxon>
        <taxon>Bacteroidaceae</taxon>
        <taxon>Phocaeicola</taxon>
    </lineage>
</organism>
<evidence type="ECO:0000256" key="8">
    <source>
        <dbReference type="ARBA" id="ARBA00022679"/>
    </source>
</evidence>
<evidence type="ECO:0000256" key="14">
    <source>
        <dbReference type="ARBA" id="ARBA00049402"/>
    </source>
</evidence>
<comment type="caution">
    <text evidence="17">The sequence shown here is derived from an EMBL/GenBank/DDBJ whole genome shotgun (WGS) entry which is preliminary data.</text>
</comment>
<dbReference type="UniPathway" id="UPA00591">
    <property type="reaction ID" value="UER00648"/>
</dbReference>
<feature type="domain" description="Phosphoribosyltransferase" evidence="16">
    <location>
        <begin position="39"/>
        <end position="182"/>
    </location>
</feature>
<dbReference type="GO" id="GO:0005829">
    <property type="term" value="C:cytosol"/>
    <property type="evidence" value="ECO:0007669"/>
    <property type="project" value="TreeGrafter"/>
</dbReference>
<dbReference type="Gene3D" id="3.40.50.2020">
    <property type="match status" value="1"/>
</dbReference>
<proteinExistence type="inferred from homology"/>
<dbReference type="GO" id="GO:0000287">
    <property type="term" value="F:magnesium ion binding"/>
    <property type="evidence" value="ECO:0007669"/>
    <property type="project" value="TreeGrafter"/>
</dbReference>
<dbReference type="GO" id="GO:0000166">
    <property type="term" value="F:nucleotide binding"/>
    <property type="evidence" value="ECO:0007669"/>
    <property type="project" value="UniProtKB-KW"/>
</dbReference>
<keyword evidence="9 15" id="KW-0479">Metal-binding</keyword>
<evidence type="ECO:0000256" key="12">
    <source>
        <dbReference type="ARBA" id="ARBA00022842"/>
    </source>
</evidence>
<keyword evidence="8 15" id="KW-0808">Transferase</keyword>
<accession>B5CUI8</accession>
<reference evidence="17 18" key="1">
    <citation type="submission" date="2008-08" db="EMBL/GenBank/DDBJ databases">
        <title>Draft genome sequence of Bacteroides plebeius (DSM 17135).</title>
        <authorList>
            <person name="Sudarsanam P."/>
            <person name="Ley R."/>
            <person name="Guruge J."/>
            <person name="Turnbaugh P.J."/>
            <person name="Mahowald M."/>
            <person name="Liep D."/>
            <person name="Gordon J."/>
        </authorList>
    </citation>
    <scope>NUCLEOTIDE SEQUENCE [LARGE SCALE GENOMIC DNA]</scope>
    <source>
        <strain evidence="18">DSM 17135 / JCM 12973 / M2</strain>
    </source>
</reference>
<dbReference type="InterPro" id="IPR005904">
    <property type="entry name" value="Hxn_phspho_trans"/>
</dbReference>
<evidence type="ECO:0000256" key="9">
    <source>
        <dbReference type="ARBA" id="ARBA00022723"/>
    </source>
</evidence>
<keyword evidence="11 15" id="KW-0547">Nucleotide-binding</keyword>
<evidence type="ECO:0000259" key="16">
    <source>
        <dbReference type="Pfam" id="PF00156"/>
    </source>
</evidence>
<dbReference type="InterPro" id="IPR000836">
    <property type="entry name" value="PRTase_dom"/>
</dbReference>
<evidence type="ECO:0000256" key="7">
    <source>
        <dbReference type="ARBA" id="ARBA00022676"/>
    </source>
</evidence>
<comment type="catalytic activity">
    <reaction evidence="14">
        <text>IMP + diphosphate = hypoxanthine + 5-phospho-alpha-D-ribose 1-diphosphate</text>
        <dbReference type="Rhea" id="RHEA:17973"/>
        <dbReference type="ChEBI" id="CHEBI:17368"/>
        <dbReference type="ChEBI" id="CHEBI:33019"/>
        <dbReference type="ChEBI" id="CHEBI:58017"/>
        <dbReference type="ChEBI" id="CHEBI:58053"/>
        <dbReference type="EC" id="2.4.2.8"/>
    </reaction>
    <physiologicalReaction direction="right-to-left" evidence="14">
        <dbReference type="Rhea" id="RHEA:17975"/>
    </physiologicalReaction>
</comment>
<dbReference type="EMBL" id="ABQC02000003">
    <property type="protein sequence ID" value="EDY97163.1"/>
    <property type="molecule type" value="Genomic_DNA"/>
</dbReference>
<keyword evidence="12 15" id="KW-0460">Magnesium</keyword>
<dbReference type="SUPFAM" id="SSF53271">
    <property type="entry name" value="PRTase-like"/>
    <property type="match status" value="1"/>
</dbReference>
<dbReference type="GO" id="GO:0032263">
    <property type="term" value="P:GMP salvage"/>
    <property type="evidence" value="ECO:0007669"/>
    <property type="project" value="TreeGrafter"/>
</dbReference>
<evidence type="ECO:0000256" key="10">
    <source>
        <dbReference type="ARBA" id="ARBA00022726"/>
    </source>
</evidence>
<evidence type="ECO:0000256" key="5">
    <source>
        <dbReference type="ARBA" id="ARBA00011895"/>
    </source>
</evidence>
<dbReference type="GO" id="GO:0046100">
    <property type="term" value="P:hypoxanthine metabolic process"/>
    <property type="evidence" value="ECO:0007669"/>
    <property type="project" value="TreeGrafter"/>
</dbReference>
<protein>
    <recommendedName>
        <fullName evidence="5 15">Hypoxanthine phosphoribosyltransferase</fullName>
        <ecNumber evidence="5 15">2.4.2.8</ecNumber>
    </recommendedName>
</protein>
<dbReference type="PANTHER" id="PTHR43340">
    <property type="entry name" value="HYPOXANTHINE-GUANINE PHOSPHORIBOSYLTRANSFERASE"/>
    <property type="match status" value="1"/>
</dbReference>
<comment type="subcellular location">
    <subcellularLocation>
        <location evidence="2 15">Cytoplasm</location>
    </subcellularLocation>
</comment>
<comment type="similarity">
    <text evidence="4 15">Belongs to the purine/pyrimidine phosphoribosyltransferase family.</text>
</comment>
<dbReference type="Pfam" id="PF00156">
    <property type="entry name" value="Pribosyltran"/>
    <property type="match status" value="1"/>
</dbReference>
<evidence type="ECO:0000256" key="1">
    <source>
        <dbReference type="ARBA" id="ARBA00001946"/>
    </source>
</evidence>
<dbReference type="InterPro" id="IPR050408">
    <property type="entry name" value="HGPRT"/>
</dbReference>
<evidence type="ECO:0000313" key="18">
    <source>
        <dbReference type="Proteomes" id="UP000003452"/>
    </source>
</evidence>
<sequence>MAVLGKIRKFAQFLKLDYNMDTIQIKDKRFKTFIPEADILKEVARVANEINHDLEGENPLFLSVLNGSFMFTADLMKHLTIPCEISFVKLASYAGTASTGKVKELVGLNEDISGRTVVIVEDIVDTGLTMQRLLETLKARNPKEIRIATLLVKPDKLQVDLDINYVAMNIPNDFIVGYGLDYDGFGRNYRDIYTVME</sequence>
<evidence type="ECO:0000256" key="15">
    <source>
        <dbReference type="RuleBase" id="RU364099"/>
    </source>
</evidence>
<name>B5CUI8_PHOPM</name>
<dbReference type="NCBIfam" id="TIGR01203">
    <property type="entry name" value="HGPRTase"/>
    <property type="match status" value="1"/>
</dbReference>
<comment type="catalytic activity">
    <reaction evidence="13">
        <text>GMP + diphosphate = guanine + 5-phospho-alpha-D-ribose 1-diphosphate</text>
        <dbReference type="Rhea" id="RHEA:25424"/>
        <dbReference type="ChEBI" id="CHEBI:16235"/>
        <dbReference type="ChEBI" id="CHEBI:33019"/>
        <dbReference type="ChEBI" id="CHEBI:58017"/>
        <dbReference type="ChEBI" id="CHEBI:58115"/>
        <dbReference type="EC" id="2.4.2.8"/>
    </reaction>
    <physiologicalReaction direction="right-to-left" evidence="13">
        <dbReference type="Rhea" id="RHEA:25426"/>
    </physiologicalReaction>
</comment>
<comment type="pathway">
    <text evidence="3 15">Purine metabolism; IMP biosynthesis via salvage pathway; IMP from hypoxanthine: step 1/1.</text>
</comment>
<dbReference type="Proteomes" id="UP000003452">
    <property type="component" value="Unassembled WGS sequence"/>
</dbReference>
<evidence type="ECO:0000256" key="11">
    <source>
        <dbReference type="ARBA" id="ARBA00022741"/>
    </source>
</evidence>
<dbReference type="GO" id="GO:0006178">
    <property type="term" value="P:guanine salvage"/>
    <property type="evidence" value="ECO:0007669"/>
    <property type="project" value="TreeGrafter"/>
</dbReference>
<dbReference type="GO" id="GO:0006166">
    <property type="term" value="P:purine ribonucleoside salvage"/>
    <property type="evidence" value="ECO:0007669"/>
    <property type="project" value="UniProtKB-KW"/>
</dbReference>
<dbReference type="GO" id="GO:0052657">
    <property type="term" value="F:guanine phosphoribosyltransferase activity"/>
    <property type="evidence" value="ECO:0007669"/>
    <property type="project" value="RHEA"/>
</dbReference>